<evidence type="ECO:0000256" key="15">
    <source>
        <dbReference type="ARBA" id="ARBA00023098"/>
    </source>
</evidence>
<evidence type="ECO:0000256" key="17">
    <source>
        <dbReference type="ARBA" id="ARBA00023237"/>
    </source>
</evidence>
<comment type="subcellular location">
    <subcellularLocation>
        <location evidence="18">Cell outer membrane</location>
        <topology evidence="18">Multi-pass membrane protein</topology>
    </subcellularLocation>
    <text evidence="18">One of the very few enzymes located there.</text>
</comment>
<evidence type="ECO:0000256" key="1">
    <source>
        <dbReference type="ARBA" id="ARBA00000111"/>
    </source>
</evidence>
<evidence type="ECO:0000256" key="6">
    <source>
        <dbReference type="ARBA" id="ARBA00013278"/>
    </source>
</evidence>
<proteinExistence type="inferred from homology"/>
<evidence type="ECO:0000256" key="4">
    <source>
        <dbReference type="ARBA" id="ARBA00011702"/>
    </source>
</evidence>
<dbReference type="PANTHER" id="PTHR40457">
    <property type="entry name" value="PHOSPHOLIPASE A1"/>
    <property type="match status" value="1"/>
</dbReference>
<dbReference type="EMBL" id="JBHSGG010000033">
    <property type="protein sequence ID" value="MFC4728870.1"/>
    <property type="molecule type" value="Genomic_DNA"/>
</dbReference>
<keyword evidence="17 18" id="KW-0998">Cell outer membrane</keyword>
<protein>
    <recommendedName>
        <fullName evidence="7 18">Phospholipase A1</fullName>
        <ecNumber evidence="5 18">3.1.1.32</ecNumber>
        <ecNumber evidence="6 18">3.1.1.4</ecNumber>
    </recommendedName>
    <alternativeName>
        <fullName evidence="18">Phosphatidylcholine 1-acylhydrolase</fullName>
    </alternativeName>
</protein>
<keyword evidence="8" id="KW-1134">Transmembrane beta strand</keyword>
<evidence type="ECO:0000256" key="9">
    <source>
        <dbReference type="ARBA" id="ARBA00022692"/>
    </source>
</evidence>
<dbReference type="PANTHER" id="PTHR40457:SF1">
    <property type="entry name" value="PHOSPHOLIPASE A1"/>
    <property type="match status" value="1"/>
</dbReference>
<comment type="similarity">
    <text evidence="3 18">Belongs to the phospholipase A1 family.</text>
</comment>
<comment type="cofactor">
    <cofactor evidence="18">
        <name>Ca(2+)</name>
        <dbReference type="ChEBI" id="CHEBI:29108"/>
    </cofactor>
    <text evidence="18">Binds 1 Ca(2+) ion per monomer. In the dimeric form the Ca(2+) is bound by different amino acids with binding of each Ca(2+) shared with ligands coming from each monomer. The Ca(2+) ion may have a role in catalysis.</text>
</comment>
<evidence type="ECO:0000256" key="3">
    <source>
        <dbReference type="ARBA" id="ARBA00010525"/>
    </source>
</evidence>
<evidence type="ECO:0000256" key="11">
    <source>
        <dbReference type="ARBA" id="ARBA00022729"/>
    </source>
</evidence>
<keyword evidence="12 18" id="KW-0378">Hydrolase</keyword>
<dbReference type="RefSeq" id="WP_377004942.1">
    <property type="nucleotide sequence ID" value="NZ_JBHSGG010000033.1"/>
</dbReference>
<dbReference type="CDD" id="cd00541">
    <property type="entry name" value="OMPLA"/>
    <property type="match status" value="1"/>
</dbReference>
<dbReference type="Gene3D" id="2.40.230.10">
    <property type="entry name" value="Phospholipase A1"/>
    <property type="match status" value="1"/>
</dbReference>
<dbReference type="EC" id="3.1.1.4" evidence="6 18"/>
<comment type="caution">
    <text evidence="19">The sequence shown here is derived from an EMBL/GenBank/DDBJ whole genome shotgun (WGS) entry which is preliminary data.</text>
</comment>
<feature type="signal peptide" evidence="18">
    <location>
        <begin position="1"/>
        <end position="19"/>
    </location>
</feature>
<dbReference type="SUPFAM" id="SSF56931">
    <property type="entry name" value="Outer membrane phospholipase A (OMPLA)"/>
    <property type="match status" value="1"/>
</dbReference>
<keyword evidence="13 18" id="KW-0106">Calcium</keyword>
<comment type="function">
    <text evidence="18">Hydrolysis of phosphatidylcholine with phospholipase A2 (EC 3.1.1.4) and phospholipase A1 (EC 3.1.1.32) activities.</text>
</comment>
<evidence type="ECO:0000256" key="8">
    <source>
        <dbReference type="ARBA" id="ARBA00022452"/>
    </source>
</evidence>
<evidence type="ECO:0000256" key="7">
    <source>
        <dbReference type="ARBA" id="ARBA00021726"/>
    </source>
</evidence>
<name>A0ABV9NPA3_9GAMM</name>
<keyword evidence="15 18" id="KW-0443">Lipid metabolism</keyword>
<keyword evidence="11 18" id="KW-0732">Signal</keyword>
<evidence type="ECO:0000313" key="19">
    <source>
        <dbReference type="EMBL" id="MFC4728870.1"/>
    </source>
</evidence>
<dbReference type="InterPro" id="IPR036541">
    <property type="entry name" value="PLipase_A1_sf"/>
</dbReference>
<dbReference type="PRINTS" id="PR01486">
    <property type="entry name" value="PHPHLIPASEA1"/>
</dbReference>
<evidence type="ECO:0000256" key="2">
    <source>
        <dbReference type="ARBA" id="ARBA00001604"/>
    </source>
</evidence>
<dbReference type="Proteomes" id="UP001595892">
    <property type="component" value="Unassembled WGS sequence"/>
</dbReference>
<comment type="catalytic activity">
    <reaction evidence="2 18">
        <text>a 1,2-diacyl-sn-glycero-3-phosphocholine + H2O = a 1-acyl-sn-glycero-3-phosphocholine + a fatty acid + H(+)</text>
        <dbReference type="Rhea" id="RHEA:15801"/>
        <dbReference type="ChEBI" id="CHEBI:15377"/>
        <dbReference type="ChEBI" id="CHEBI:15378"/>
        <dbReference type="ChEBI" id="CHEBI:28868"/>
        <dbReference type="ChEBI" id="CHEBI:57643"/>
        <dbReference type="ChEBI" id="CHEBI:58168"/>
        <dbReference type="EC" id="3.1.1.4"/>
    </reaction>
</comment>
<evidence type="ECO:0000256" key="18">
    <source>
        <dbReference type="RuleBase" id="RU366027"/>
    </source>
</evidence>
<dbReference type="InterPro" id="IPR003187">
    <property type="entry name" value="PLipase_A1"/>
</dbReference>
<evidence type="ECO:0000256" key="10">
    <source>
        <dbReference type="ARBA" id="ARBA00022723"/>
    </source>
</evidence>
<keyword evidence="10 18" id="KW-0479">Metal-binding</keyword>
<gene>
    <name evidence="19" type="ORF">ACFO3Q_11890</name>
</gene>
<dbReference type="EC" id="3.1.1.32" evidence="5 18"/>
<keyword evidence="20" id="KW-1185">Reference proteome</keyword>
<keyword evidence="14 18" id="KW-0442">Lipid degradation</keyword>
<comment type="subunit">
    <text evidence="4 18">Homodimer; dimerization is reversible, and the dimeric form is the active one.</text>
</comment>
<keyword evidence="16" id="KW-0472">Membrane</keyword>
<reference evidence="20" key="1">
    <citation type="journal article" date="2019" name="Int. J. Syst. Evol. Microbiol.">
        <title>The Global Catalogue of Microorganisms (GCM) 10K type strain sequencing project: providing services to taxonomists for standard genome sequencing and annotation.</title>
        <authorList>
            <consortium name="The Broad Institute Genomics Platform"/>
            <consortium name="The Broad Institute Genome Sequencing Center for Infectious Disease"/>
            <person name="Wu L."/>
            <person name="Ma J."/>
        </authorList>
    </citation>
    <scope>NUCLEOTIDE SEQUENCE [LARGE SCALE GENOMIC DNA]</scope>
    <source>
        <strain evidence="20">CGMCC 1.13574</strain>
    </source>
</reference>
<evidence type="ECO:0000256" key="13">
    <source>
        <dbReference type="ARBA" id="ARBA00022837"/>
    </source>
</evidence>
<dbReference type="Pfam" id="PF02253">
    <property type="entry name" value="PLA1"/>
    <property type="match status" value="1"/>
</dbReference>
<evidence type="ECO:0000256" key="5">
    <source>
        <dbReference type="ARBA" id="ARBA00013179"/>
    </source>
</evidence>
<keyword evidence="9" id="KW-0812">Transmembrane</keyword>
<evidence type="ECO:0000256" key="12">
    <source>
        <dbReference type="ARBA" id="ARBA00022801"/>
    </source>
</evidence>
<feature type="chain" id="PRO_5044989758" description="Phospholipase A1" evidence="18">
    <location>
        <begin position="20"/>
        <end position="355"/>
    </location>
</feature>
<sequence>MPRRPLPVALLALAPLAHAQQLPDPETPEACTAITVDADRLACYDQALGRPDPRLQTSRRSAPPLDRDTLFAVRPRAEVAAAARGSRLDSRWELEPESRLGIFNFRAHRPVYLLPVFWSSATNAAPDSPNPRNRVMEPMDLDALETKFQVSFKTKAWQGVFGGVGDLWLAYTQSSRWQVFNTDASRPFRETNYEPEAILAFRTSYNLLGWHGQMLGLGINHQSNGRSDPFSRSWNRVILHAGFERGDWTVTPRLWSRVSESSFEDDDNPDIADYVGRGELQIVRQLGDQELALLLRHTLKGGDASRGAVQLEWTYPIRGSLHGYLQVFHGYGESLIDYNHKATYVGLGVSLLEWY</sequence>
<organism evidence="19 20">
    <name type="scientific">Coralloluteibacterium thermophilum</name>
    <dbReference type="NCBI Taxonomy" id="2707049"/>
    <lineage>
        <taxon>Bacteria</taxon>
        <taxon>Pseudomonadati</taxon>
        <taxon>Pseudomonadota</taxon>
        <taxon>Gammaproteobacteria</taxon>
        <taxon>Lysobacterales</taxon>
        <taxon>Lysobacteraceae</taxon>
        <taxon>Coralloluteibacterium</taxon>
    </lineage>
</organism>
<evidence type="ECO:0000256" key="14">
    <source>
        <dbReference type="ARBA" id="ARBA00022963"/>
    </source>
</evidence>
<evidence type="ECO:0000313" key="20">
    <source>
        <dbReference type="Proteomes" id="UP001595892"/>
    </source>
</evidence>
<comment type="catalytic activity">
    <reaction evidence="1 18">
        <text>a 1,2-diacyl-sn-glycero-3-phosphocholine + H2O = a 2-acyl-sn-glycero-3-phosphocholine + a fatty acid + H(+)</text>
        <dbReference type="Rhea" id="RHEA:18689"/>
        <dbReference type="ChEBI" id="CHEBI:15377"/>
        <dbReference type="ChEBI" id="CHEBI:15378"/>
        <dbReference type="ChEBI" id="CHEBI:28868"/>
        <dbReference type="ChEBI" id="CHEBI:57643"/>
        <dbReference type="ChEBI" id="CHEBI:57875"/>
        <dbReference type="EC" id="3.1.1.32"/>
    </reaction>
</comment>
<accession>A0ABV9NPA3</accession>
<evidence type="ECO:0000256" key="16">
    <source>
        <dbReference type="ARBA" id="ARBA00023136"/>
    </source>
</evidence>